<keyword evidence="1" id="KW-0472">Membrane</keyword>
<name>A0A6J4VK13_9BACT</name>
<reference evidence="2" key="1">
    <citation type="submission" date="2020-02" db="EMBL/GenBank/DDBJ databases">
        <authorList>
            <person name="Meier V. D."/>
        </authorList>
    </citation>
    <scope>NUCLEOTIDE SEQUENCE</scope>
    <source>
        <strain evidence="2">AVDCRST_MAG18</strain>
    </source>
</reference>
<proteinExistence type="predicted"/>
<evidence type="ECO:0000256" key="1">
    <source>
        <dbReference type="SAM" id="Phobius"/>
    </source>
</evidence>
<feature type="transmembrane region" description="Helical" evidence="1">
    <location>
        <begin position="409"/>
        <end position="431"/>
    </location>
</feature>
<feature type="transmembrane region" description="Helical" evidence="1">
    <location>
        <begin position="494"/>
        <end position="512"/>
    </location>
</feature>
<keyword evidence="1" id="KW-0812">Transmembrane</keyword>
<organism evidence="2">
    <name type="scientific">uncultured Thermomicrobiales bacterium</name>
    <dbReference type="NCBI Taxonomy" id="1645740"/>
    <lineage>
        <taxon>Bacteria</taxon>
        <taxon>Pseudomonadati</taxon>
        <taxon>Thermomicrobiota</taxon>
        <taxon>Thermomicrobia</taxon>
        <taxon>Thermomicrobiales</taxon>
        <taxon>environmental samples</taxon>
    </lineage>
</organism>
<keyword evidence="1" id="KW-1133">Transmembrane helix</keyword>
<feature type="transmembrane region" description="Helical" evidence="1">
    <location>
        <begin position="381"/>
        <end position="402"/>
    </location>
</feature>
<dbReference type="AlphaFoldDB" id="A0A6J4VK13"/>
<accession>A0A6J4VK13</accession>
<sequence length="561" mass="57708">MIAAPSRPPRGRPDRRWPRRRPLTAIPAWALAILGLVGLLSTIRSAPPTPPVREPVRFAAGAPLAARLIVVLAPQLDERGAAALREGLGTPLAAPRALFTIGRPGFASFDEVSLQLLAGNVAGGVAPPTSADLAGQPPDTVARGVAGQERGVALIGPEEWRALFGLAAPPAANPAPAPLKSAALLAETGEAVSARRAALVLVQLRDLNARELREDGGVRGGLAALGVALDPRDALLIVAGGGGGALRASLSGAGTRGGPTRALAPNDFAPLCAVLLGAPYPSEARGRIAWPLLVGDERQKAEATAGLARQRTALVANSLPFGSPYPAELLSAQEQHPPIDAAIDTGQYAYAYQLAASVVDQADRLLIAVADAPTLPVPRRAAPWLAAAALAFALYAFLLAFAGRVWGTLGAAFVGGLLALGVWVGSASLLQRLVAPHLAFVVALAALHALVGGGVCVWLVRLFLGQGPVGAGVAGGGADAAGWRARSGWRATELLVLLAALPIAVAAYRYGLPWRLRLEETAPLFRWRSALIAPAALLLLGYAWTLRGAWRARRGVGKAAA</sequence>
<dbReference type="EMBL" id="CADCWN010000236">
    <property type="protein sequence ID" value="CAA9580970.1"/>
    <property type="molecule type" value="Genomic_DNA"/>
</dbReference>
<feature type="transmembrane region" description="Helical" evidence="1">
    <location>
        <begin position="524"/>
        <end position="544"/>
    </location>
</feature>
<protein>
    <submittedName>
        <fullName evidence="2">Uncharacterized protein</fullName>
    </submittedName>
</protein>
<feature type="transmembrane region" description="Helical" evidence="1">
    <location>
        <begin position="437"/>
        <end position="460"/>
    </location>
</feature>
<gene>
    <name evidence="2" type="ORF">AVDCRST_MAG18-3128</name>
</gene>
<evidence type="ECO:0000313" key="2">
    <source>
        <dbReference type="EMBL" id="CAA9580970.1"/>
    </source>
</evidence>